<accession>A0A7L7KTH8</accession>
<dbReference type="Pfam" id="PF11104">
    <property type="entry name" value="PilM_2"/>
    <property type="match status" value="1"/>
</dbReference>
<keyword evidence="2" id="KW-1185">Reference proteome</keyword>
<protein>
    <submittedName>
        <fullName evidence="1">Pilus assembly protein PilM</fullName>
    </submittedName>
</protein>
<dbReference type="RefSeq" id="WP_258877739.1">
    <property type="nucleotide sequence ID" value="NZ_CP048914.1"/>
</dbReference>
<dbReference type="InterPro" id="IPR005883">
    <property type="entry name" value="PilM"/>
</dbReference>
<dbReference type="Gene3D" id="3.30.420.40">
    <property type="match status" value="2"/>
</dbReference>
<name>A0A7L7KTH8_9MOLU</name>
<proteinExistence type="predicted"/>
<dbReference type="KEGG" id="xcl:G4Z02_09250"/>
<evidence type="ECO:0000313" key="2">
    <source>
        <dbReference type="Proteomes" id="UP000514720"/>
    </source>
</evidence>
<gene>
    <name evidence="1" type="ORF">G4Z02_09250</name>
</gene>
<sequence length="313" mass="37011">MARLSVNCFFTDNEFNFIEKPDGYNMKKLKYSSVKLPPGTIENGIIYREEALLKVIKDTFKLFKIKARRVNLIVHEELFTFRTIEVPIIYKPNEIGNYIESQIGKTIMIPFDDMKMDYVIHRKTEDSYDVIMFYAPKHELKSYVNLFYEMNMQVVRTDIPPLSLHRLFYYRKYEDSEIQFEKDIMFLAIFDDTYSIYIFDQEIPIFSLVQNLNVSQLEGERYLEVLDQEMSKISNYYKYNLNAGDASISKIVLFNMSSKFTNDEIQQYFYEEGAIVQTIVFDMKTISKIVDTLIDRECYIPLAASLPETKGLF</sequence>
<dbReference type="Gene3D" id="3.30.1490.300">
    <property type="match status" value="1"/>
</dbReference>
<dbReference type="Proteomes" id="UP000514720">
    <property type="component" value="Chromosome"/>
</dbReference>
<evidence type="ECO:0000313" key="1">
    <source>
        <dbReference type="EMBL" id="QMS85925.1"/>
    </source>
</evidence>
<organism evidence="1 2">
    <name type="scientific">Candidatus Xianfuyuplasma coldseepsis</name>
    <dbReference type="NCBI Taxonomy" id="2782163"/>
    <lineage>
        <taxon>Bacteria</taxon>
        <taxon>Bacillati</taxon>
        <taxon>Mycoplasmatota</taxon>
        <taxon>Mollicutes</taxon>
        <taxon>Candidatus Izemoplasmatales</taxon>
        <taxon>Candidatus Izemoplasmataceae</taxon>
        <taxon>Candidatus Xianfuyuplasma</taxon>
    </lineage>
</organism>
<dbReference type="AlphaFoldDB" id="A0A7L7KTH8"/>
<reference evidence="1 2" key="1">
    <citation type="submission" date="2020-02" db="EMBL/GenBank/DDBJ databases">
        <authorList>
            <person name="Zheng R.K."/>
            <person name="Sun C.M."/>
        </authorList>
    </citation>
    <scope>NUCLEOTIDE SEQUENCE [LARGE SCALE GENOMIC DNA]</scope>
    <source>
        <strain evidence="2">zrk13</strain>
    </source>
</reference>
<dbReference type="EMBL" id="CP048914">
    <property type="protein sequence ID" value="QMS85925.1"/>
    <property type="molecule type" value="Genomic_DNA"/>
</dbReference>